<reference evidence="3" key="1">
    <citation type="submission" date="2022-11" db="UniProtKB">
        <authorList>
            <consortium name="WormBaseParasite"/>
        </authorList>
    </citation>
    <scope>IDENTIFICATION</scope>
</reference>
<dbReference type="WBParaSite" id="PSAMB.scaffold21984size544.g38480.t1">
    <property type="protein sequence ID" value="PSAMB.scaffold21984size544.g38480.t1"/>
    <property type="gene ID" value="PSAMB.scaffold21984size544.g38480"/>
</dbReference>
<keyword evidence="1" id="KW-1133">Transmembrane helix</keyword>
<evidence type="ECO:0000313" key="3">
    <source>
        <dbReference type="WBParaSite" id="PSAMB.scaffold21984size544.g38480.t1"/>
    </source>
</evidence>
<keyword evidence="1" id="KW-0812">Transmembrane</keyword>
<sequence length="60" mass="6187">MERAIAVFGHGDLLAQVVALLAAGVVVTTNIFPLLQDVFDPGGAVAGLDARLATQLRSQV</sequence>
<dbReference type="Proteomes" id="UP000887566">
    <property type="component" value="Unplaced"/>
</dbReference>
<keyword evidence="2" id="KW-1185">Reference proteome</keyword>
<accession>A0A914VMC5</accession>
<feature type="transmembrane region" description="Helical" evidence="1">
    <location>
        <begin position="12"/>
        <end position="32"/>
    </location>
</feature>
<proteinExistence type="predicted"/>
<keyword evidence="1" id="KW-0472">Membrane</keyword>
<name>A0A914VMC5_9BILA</name>
<organism evidence="2 3">
    <name type="scientific">Plectus sambesii</name>
    <dbReference type="NCBI Taxonomy" id="2011161"/>
    <lineage>
        <taxon>Eukaryota</taxon>
        <taxon>Metazoa</taxon>
        <taxon>Ecdysozoa</taxon>
        <taxon>Nematoda</taxon>
        <taxon>Chromadorea</taxon>
        <taxon>Plectida</taxon>
        <taxon>Plectina</taxon>
        <taxon>Plectoidea</taxon>
        <taxon>Plectidae</taxon>
        <taxon>Plectus</taxon>
    </lineage>
</organism>
<evidence type="ECO:0000313" key="2">
    <source>
        <dbReference type="Proteomes" id="UP000887566"/>
    </source>
</evidence>
<evidence type="ECO:0000256" key="1">
    <source>
        <dbReference type="SAM" id="Phobius"/>
    </source>
</evidence>
<dbReference type="AlphaFoldDB" id="A0A914VMC5"/>
<protein>
    <submittedName>
        <fullName evidence="3">Uncharacterized protein</fullName>
    </submittedName>
</protein>